<dbReference type="GeneID" id="93575310"/>
<evidence type="ECO:0000313" key="1">
    <source>
        <dbReference type="EMBL" id="OJJ71096.1"/>
    </source>
</evidence>
<evidence type="ECO:0000313" key="2">
    <source>
        <dbReference type="Proteomes" id="UP000184499"/>
    </source>
</evidence>
<dbReference type="RefSeq" id="XP_067478344.1">
    <property type="nucleotide sequence ID" value="XM_067622822.1"/>
</dbReference>
<reference evidence="2" key="1">
    <citation type="journal article" date="2017" name="Genome Biol.">
        <title>Comparative genomics reveals high biological diversity and specific adaptations in the industrially and medically important fungal genus Aspergillus.</title>
        <authorList>
            <person name="de Vries R.P."/>
            <person name="Riley R."/>
            <person name="Wiebenga A."/>
            <person name="Aguilar-Osorio G."/>
            <person name="Amillis S."/>
            <person name="Uchima C.A."/>
            <person name="Anderluh G."/>
            <person name="Asadollahi M."/>
            <person name="Askin M."/>
            <person name="Barry K."/>
            <person name="Battaglia E."/>
            <person name="Bayram O."/>
            <person name="Benocci T."/>
            <person name="Braus-Stromeyer S.A."/>
            <person name="Caldana C."/>
            <person name="Canovas D."/>
            <person name="Cerqueira G.C."/>
            <person name="Chen F."/>
            <person name="Chen W."/>
            <person name="Choi C."/>
            <person name="Clum A."/>
            <person name="Dos Santos R.A."/>
            <person name="Damasio A.R."/>
            <person name="Diallinas G."/>
            <person name="Emri T."/>
            <person name="Fekete E."/>
            <person name="Flipphi M."/>
            <person name="Freyberg S."/>
            <person name="Gallo A."/>
            <person name="Gournas C."/>
            <person name="Habgood R."/>
            <person name="Hainaut M."/>
            <person name="Harispe M.L."/>
            <person name="Henrissat B."/>
            <person name="Hilden K.S."/>
            <person name="Hope R."/>
            <person name="Hossain A."/>
            <person name="Karabika E."/>
            <person name="Karaffa L."/>
            <person name="Karanyi Z."/>
            <person name="Krasevec N."/>
            <person name="Kuo A."/>
            <person name="Kusch H."/>
            <person name="LaButti K."/>
            <person name="Lagendijk E.L."/>
            <person name="Lapidus A."/>
            <person name="Levasseur A."/>
            <person name="Lindquist E."/>
            <person name="Lipzen A."/>
            <person name="Logrieco A.F."/>
            <person name="MacCabe A."/>
            <person name="Maekelae M.R."/>
            <person name="Malavazi I."/>
            <person name="Melin P."/>
            <person name="Meyer V."/>
            <person name="Mielnichuk N."/>
            <person name="Miskei M."/>
            <person name="Molnar A.P."/>
            <person name="Mule G."/>
            <person name="Ngan C.Y."/>
            <person name="Orejas M."/>
            <person name="Orosz E."/>
            <person name="Ouedraogo J.P."/>
            <person name="Overkamp K.M."/>
            <person name="Park H.-S."/>
            <person name="Perrone G."/>
            <person name="Piumi F."/>
            <person name="Punt P.J."/>
            <person name="Ram A.F."/>
            <person name="Ramon A."/>
            <person name="Rauscher S."/>
            <person name="Record E."/>
            <person name="Riano-Pachon D.M."/>
            <person name="Robert V."/>
            <person name="Roehrig J."/>
            <person name="Ruller R."/>
            <person name="Salamov A."/>
            <person name="Salih N.S."/>
            <person name="Samson R.A."/>
            <person name="Sandor E."/>
            <person name="Sanguinetti M."/>
            <person name="Schuetze T."/>
            <person name="Sepcic K."/>
            <person name="Shelest E."/>
            <person name="Sherlock G."/>
            <person name="Sophianopoulou V."/>
            <person name="Squina F.M."/>
            <person name="Sun H."/>
            <person name="Susca A."/>
            <person name="Todd R.B."/>
            <person name="Tsang A."/>
            <person name="Unkles S.E."/>
            <person name="van de Wiele N."/>
            <person name="van Rossen-Uffink D."/>
            <person name="Oliveira J.V."/>
            <person name="Vesth T.C."/>
            <person name="Visser J."/>
            <person name="Yu J.-H."/>
            <person name="Zhou M."/>
            <person name="Andersen M.R."/>
            <person name="Archer D.B."/>
            <person name="Baker S.E."/>
            <person name="Benoit I."/>
            <person name="Brakhage A.A."/>
            <person name="Braus G.H."/>
            <person name="Fischer R."/>
            <person name="Frisvad J.C."/>
            <person name="Goldman G.H."/>
            <person name="Houbraken J."/>
            <person name="Oakley B."/>
            <person name="Pocsi I."/>
            <person name="Scazzocchio C."/>
            <person name="Seiboth B."/>
            <person name="vanKuyk P.A."/>
            <person name="Wortman J."/>
            <person name="Dyer P.S."/>
            <person name="Grigoriev I.V."/>
        </authorList>
    </citation>
    <scope>NUCLEOTIDE SEQUENCE [LARGE SCALE GENOMIC DNA]</scope>
    <source>
        <strain evidence="2">CBS 101740 / IMI 381727 / IBT 21946</strain>
    </source>
</reference>
<proteinExistence type="predicted"/>
<dbReference type="Proteomes" id="UP000184499">
    <property type="component" value="Unassembled WGS sequence"/>
</dbReference>
<dbReference type="OMA" id="ACIIGDR"/>
<dbReference type="EMBL" id="KV878685">
    <property type="protein sequence ID" value="OJJ71096.1"/>
    <property type="molecule type" value="Genomic_DNA"/>
</dbReference>
<dbReference type="SUPFAM" id="SSF55298">
    <property type="entry name" value="YjgF-like"/>
    <property type="match status" value="1"/>
</dbReference>
<dbReference type="OrthoDB" id="309640at2759"/>
<accession>A0A1L9UHD4</accession>
<gene>
    <name evidence="1" type="ORF">ASPBRDRAFT_30842</name>
</gene>
<dbReference type="InterPro" id="IPR006175">
    <property type="entry name" value="YjgF/YER057c/UK114"/>
</dbReference>
<dbReference type="AlphaFoldDB" id="A0A1L9UHD4"/>
<dbReference type="VEuPathDB" id="FungiDB:ASPBRDRAFT_30842"/>
<name>A0A1L9UHD4_ASPBC</name>
<dbReference type="InterPro" id="IPR035959">
    <property type="entry name" value="RutC-like_sf"/>
</dbReference>
<dbReference type="Pfam" id="PF01042">
    <property type="entry name" value="Ribonuc_L-PSP"/>
    <property type="match status" value="1"/>
</dbReference>
<dbReference type="Gene3D" id="3.30.1330.40">
    <property type="entry name" value="RutC-like"/>
    <property type="match status" value="1"/>
</dbReference>
<protein>
    <submittedName>
        <fullName evidence="1">Uncharacterized protein</fullName>
    </submittedName>
</protein>
<sequence>MSSFTYYSLPGFGEQCRQQYGFSDACIIGDRMIVTGQTGMNPYTSQTSPDLEDQVAQAFENIKFLIERTLQQANHPAHREGKSGWEYVVKLHAYVVGLSAVRDEARAIMVRHIKKACPNHQPLFTMVGIESLPFAEHRVELEVDVWLP</sequence>
<keyword evidence="2" id="KW-1185">Reference proteome</keyword>
<organism evidence="1 2">
    <name type="scientific">Aspergillus brasiliensis (strain CBS 101740 / IMI 381727 / IBT 21946)</name>
    <dbReference type="NCBI Taxonomy" id="767769"/>
    <lineage>
        <taxon>Eukaryota</taxon>
        <taxon>Fungi</taxon>
        <taxon>Dikarya</taxon>
        <taxon>Ascomycota</taxon>
        <taxon>Pezizomycotina</taxon>
        <taxon>Eurotiomycetes</taxon>
        <taxon>Eurotiomycetidae</taxon>
        <taxon>Eurotiales</taxon>
        <taxon>Aspergillaceae</taxon>
        <taxon>Aspergillus</taxon>
        <taxon>Aspergillus subgen. Circumdati</taxon>
    </lineage>
</organism>